<organism evidence="1 2">
    <name type="scientific">Chryseobacterium bernardetii</name>
    <dbReference type="NCBI Taxonomy" id="1241978"/>
    <lineage>
        <taxon>Bacteria</taxon>
        <taxon>Pseudomonadati</taxon>
        <taxon>Bacteroidota</taxon>
        <taxon>Flavobacteriia</taxon>
        <taxon>Flavobacteriales</taxon>
        <taxon>Weeksellaceae</taxon>
        <taxon>Chryseobacterium group</taxon>
        <taxon>Chryseobacterium</taxon>
    </lineage>
</organism>
<protein>
    <submittedName>
        <fullName evidence="1">Uncharacterized protein</fullName>
    </submittedName>
</protein>
<keyword evidence="2" id="KW-1185">Reference proteome</keyword>
<reference evidence="2" key="1">
    <citation type="submission" date="2018-11" db="EMBL/GenBank/DDBJ databases">
        <title>Proposal to divide the Flavobacteriaceae and reorganize its genera based on Amino Acid Identity values calculated from whole genome sequences.</title>
        <authorList>
            <person name="Nicholson A.C."/>
            <person name="Gulvik C.A."/>
            <person name="Whitney A.M."/>
            <person name="Humrighouse B.W."/>
            <person name="Bell M."/>
            <person name="Holmes B."/>
            <person name="Steigerwalt A.G."/>
            <person name="Villarma A."/>
            <person name="Sheth M."/>
            <person name="Batra D."/>
            <person name="Pryor J."/>
            <person name="Bernardet J.-F."/>
            <person name="Hugo C."/>
            <person name="Kampfer P."/>
            <person name="Newman J."/>
            <person name="McQuiston J.R."/>
        </authorList>
    </citation>
    <scope>NUCLEOTIDE SEQUENCE [LARGE SCALE GENOMIC DNA]</scope>
    <source>
        <strain evidence="2">G0229</strain>
    </source>
</reference>
<sequence length="176" mass="21121">MNKENIKENIEICLVGLQQLAKANCWNKISPNFVFIISDINEFEGENFFELRRSRNKVNKSKTRLSLNSAIEILDKEYQDLYDVNFYIFKASKKETIIEIQYYRKSNLAADYLKMVKNNKPMYHSKISRPYYARNDSKFDINWESGGVTYFINYFLIQIKYRVNSFYQMFKLLDKT</sequence>
<name>A0A3G6TDN4_9FLAO</name>
<dbReference type="AlphaFoldDB" id="A0A3G6TDN4"/>
<accession>A0A3G6TDN4</accession>
<dbReference type="EMBL" id="CP033932">
    <property type="protein sequence ID" value="AZB26057.1"/>
    <property type="molecule type" value="Genomic_DNA"/>
</dbReference>
<evidence type="ECO:0000313" key="1">
    <source>
        <dbReference type="EMBL" id="AZB26057.1"/>
    </source>
</evidence>
<dbReference type="Proteomes" id="UP000271193">
    <property type="component" value="Chromosome"/>
</dbReference>
<dbReference type="KEGG" id="cben:EG339_16425"/>
<evidence type="ECO:0000313" key="2">
    <source>
        <dbReference type="Proteomes" id="UP000271193"/>
    </source>
</evidence>
<proteinExistence type="predicted"/>
<gene>
    <name evidence="1" type="ORF">EG339_16425</name>
</gene>